<evidence type="ECO:0000313" key="5">
    <source>
        <dbReference type="Proteomes" id="UP000030905"/>
    </source>
</evidence>
<dbReference type="EMBL" id="CP009268">
    <property type="protein sequence ID" value="AJA52375.1"/>
    <property type="molecule type" value="Genomic_DNA"/>
</dbReference>
<feature type="transmembrane region" description="Helical" evidence="1">
    <location>
        <begin position="6"/>
        <end position="28"/>
    </location>
</feature>
<proteinExistence type="predicted"/>
<evidence type="ECO:0000313" key="4">
    <source>
        <dbReference type="Proteomes" id="UP000028042"/>
    </source>
</evidence>
<evidence type="ECO:0000313" key="3">
    <source>
        <dbReference type="EMBL" id="KRU11615.1"/>
    </source>
</evidence>
<organism evidence="2 5">
    <name type="scientific">Clostridium pasteurianum DSM 525 = ATCC 6013</name>
    <dbReference type="NCBI Taxonomy" id="1262449"/>
    <lineage>
        <taxon>Bacteria</taxon>
        <taxon>Bacillati</taxon>
        <taxon>Bacillota</taxon>
        <taxon>Clostridia</taxon>
        <taxon>Eubacteriales</taxon>
        <taxon>Clostridiaceae</taxon>
        <taxon>Clostridium</taxon>
    </lineage>
</organism>
<gene>
    <name evidence="2" type="ORF">CLPA_c23170</name>
    <name evidence="3" type="ORF">CP6013_00862</name>
</gene>
<reference evidence="3" key="2">
    <citation type="submission" date="2015-10" db="EMBL/GenBank/DDBJ databases">
        <title>Improved Draft Genome Sequence of Clostridium pasteurianum Strain ATCC 6013 (DSM 525) Using a Hybrid Next-Generation Sequencing Approach.</title>
        <authorList>
            <person name="Pyne M.E."/>
            <person name="Utturkar S.M."/>
            <person name="Brown S.D."/>
            <person name="Moo-Young M."/>
            <person name="Chung D.A."/>
            <person name="Chou P.C."/>
        </authorList>
    </citation>
    <scope>NUCLEOTIDE SEQUENCE</scope>
    <source>
        <strain evidence="3">ATCC 6013</strain>
    </source>
</reference>
<dbReference type="GeneID" id="93074461"/>
<dbReference type="PATRIC" id="fig|1262449.3.peg.673"/>
<dbReference type="EMBL" id="JPGY02000001">
    <property type="protein sequence ID" value="KRU11615.1"/>
    <property type="molecule type" value="Genomic_DNA"/>
</dbReference>
<protein>
    <submittedName>
        <fullName evidence="2">Uncharacterized protein</fullName>
    </submittedName>
</protein>
<dbReference type="KEGG" id="cpae:CPAST_c23170"/>
<dbReference type="RefSeq" id="WP_003441493.1">
    <property type="nucleotide sequence ID" value="NZ_ANZB01000002.1"/>
</dbReference>
<evidence type="ECO:0000256" key="1">
    <source>
        <dbReference type="SAM" id="Phobius"/>
    </source>
</evidence>
<reference evidence="2 5" key="1">
    <citation type="journal article" date="2015" name="Genome Announc.">
        <title>Complete Genome Sequence of the Nitrogen-Fixing and Solvent-Producing Clostridium pasteurianum DSM 525.</title>
        <authorList>
            <person name="Poehlein A."/>
            <person name="Grosse-Honebrink A."/>
            <person name="Zhang Y."/>
            <person name="Minton N.P."/>
            <person name="Daniel R."/>
        </authorList>
    </citation>
    <scope>NUCLEOTIDE SEQUENCE [LARGE SCALE GENOMIC DNA]</scope>
    <source>
        <strain evidence="2">DSM 525</strain>
        <strain evidence="5">DSM 525 / ATCC 6013</strain>
    </source>
</reference>
<dbReference type="Proteomes" id="UP000028042">
    <property type="component" value="Unassembled WGS sequence"/>
</dbReference>
<reference evidence="3 4" key="3">
    <citation type="journal article" name="Genome Announc.">
        <title>Improved Draft Genome Sequence of Clostridium pasteurianum Strain ATCC 6013 (DSM 525) Using a Hybrid Next-Generation Sequencing Approach.</title>
        <authorList>
            <person name="Pyne M.E."/>
            <person name="Utturkar S."/>
            <person name="Brown S.D."/>
            <person name="Moo-Young M."/>
            <person name="Chung D.A."/>
            <person name="Chou C.P."/>
        </authorList>
    </citation>
    <scope>NUCLEOTIDE SEQUENCE [LARGE SCALE GENOMIC DNA]</scope>
    <source>
        <strain evidence="3 4">ATCC 6013</strain>
    </source>
</reference>
<keyword evidence="1" id="KW-0472">Membrane</keyword>
<dbReference type="Proteomes" id="UP000030905">
    <property type="component" value="Chromosome"/>
</dbReference>
<dbReference type="KEGG" id="cpat:CLPA_c23170"/>
<evidence type="ECO:0000313" key="2">
    <source>
        <dbReference type="EMBL" id="AJA52375.1"/>
    </source>
</evidence>
<keyword evidence="5" id="KW-1185">Reference proteome</keyword>
<sequence length="191" mass="22742">MKRKIYYIFILLIILEIVIGLGINNIALNRNIYSNEIHMKASEVSYRNKINKYNLDDMEKKLDLLEDKMDNPEKYESDDTDIVFKVYVPRFRILFSMNPLDLRFETKNYKVYLNNSIMRSIENEITYMSNIFAKLLNNIMDNLGNSDKKFNNVKSQITSFKEGIYPRTDYFNTSNFFKSIERIIASLKNDF</sequence>
<keyword evidence="1" id="KW-1133">Transmembrane helix</keyword>
<dbReference type="eggNOG" id="ENOG50323TM">
    <property type="taxonomic scope" value="Bacteria"/>
</dbReference>
<accession>A0A0H3J5C4</accession>
<dbReference type="AlphaFoldDB" id="A0A0H3J5C4"/>
<name>A0A0H3J5C4_CLOPA</name>
<keyword evidence="1" id="KW-0812">Transmembrane</keyword>